<evidence type="ECO:0008006" key="3">
    <source>
        <dbReference type="Google" id="ProtNLM"/>
    </source>
</evidence>
<evidence type="ECO:0000313" key="2">
    <source>
        <dbReference type="Proteomes" id="UP001165289"/>
    </source>
</evidence>
<organism evidence="1 2">
    <name type="scientific">Oopsacas minuta</name>
    <dbReference type="NCBI Taxonomy" id="111878"/>
    <lineage>
        <taxon>Eukaryota</taxon>
        <taxon>Metazoa</taxon>
        <taxon>Porifera</taxon>
        <taxon>Hexactinellida</taxon>
        <taxon>Hexasterophora</taxon>
        <taxon>Lyssacinosida</taxon>
        <taxon>Leucopsacidae</taxon>
        <taxon>Oopsacas</taxon>
    </lineage>
</organism>
<keyword evidence="2" id="KW-1185">Reference proteome</keyword>
<dbReference type="SUPFAM" id="SSF48371">
    <property type="entry name" value="ARM repeat"/>
    <property type="match status" value="1"/>
</dbReference>
<dbReference type="AlphaFoldDB" id="A0AAV7KKA5"/>
<dbReference type="PANTHER" id="PTHR19316">
    <property type="entry name" value="PROTEIN FOLDING REGULATOR"/>
    <property type="match status" value="1"/>
</dbReference>
<accession>A0AAV7KKA5</accession>
<protein>
    <recommendedName>
        <fullName evidence="3">Hsp70-binding protein 1</fullName>
    </recommendedName>
</protein>
<dbReference type="GO" id="GO:0005783">
    <property type="term" value="C:endoplasmic reticulum"/>
    <property type="evidence" value="ECO:0007669"/>
    <property type="project" value="TreeGrafter"/>
</dbReference>
<name>A0AAV7KKA5_9METZ</name>
<dbReference type="InterPro" id="IPR050693">
    <property type="entry name" value="Hsp70_NEF-Inhibitors"/>
</dbReference>
<dbReference type="InterPro" id="IPR016024">
    <property type="entry name" value="ARM-type_fold"/>
</dbReference>
<dbReference type="PANTHER" id="PTHR19316:SF18">
    <property type="entry name" value="HSP70-BINDING PROTEIN 1"/>
    <property type="match status" value="1"/>
</dbReference>
<dbReference type="Proteomes" id="UP001165289">
    <property type="component" value="Unassembled WGS sequence"/>
</dbReference>
<dbReference type="EMBL" id="JAKMXF010000011">
    <property type="protein sequence ID" value="KAI6661664.1"/>
    <property type="molecule type" value="Genomic_DNA"/>
</dbReference>
<dbReference type="Gene3D" id="1.25.10.10">
    <property type="entry name" value="Leucine-rich Repeat Variant"/>
    <property type="match status" value="1"/>
</dbReference>
<reference evidence="1 2" key="1">
    <citation type="journal article" date="2023" name="BMC Biol.">
        <title>The compact genome of the sponge Oopsacas minuta (Hexactinellida) is lacking key metazoan core genes.</title>
        <authorList>
            <person name="Santini S."/>
            <person name="Schenkelaars Q."/>
            <person name="Jourda C."/>
            <person name="Duchesne M."/>
            <person name="Belahbib H."/>
            <person name="Rocher C."/>
            <person name="Selva M."/>
            <person name="Riesgo A."/>
            <person name="Vervoort M."/>
            <person name="Leys S.P."/>
            <person name="Kodjabachian L."/>
            <person name="Le Bivic A."/>
            <person name="Borchiellini C."/>
            <person name="Claverie J.M."/>
            <person name="Renard E."/>
        </authorList>
    </citation>
    <scope>NUCLEOTIDE SEQUENCE [LARGE SCALE GENOMIC DNA]</scope>
    <source>
        <strain evidence="1">SPO-2</strain>
    </source>
</reference>
<comment type="caution">
    <text evidence="1">The sequence shown here is derived from an EMBL/GenBank/DDBJ whole genome shotgun (WGS) entry which is preliminary data.</text>
</comment>
<proteinExistence type="predicted"/>
<gene>
    <name evidence="1" type="ORF">LOD99_13536</name>
</gene>
<dbReference type="GO" id="GO:0000774">
    <property type="term" value="F:adenyl-nucleotide exchange factor activity"/>
    <property type="evidence" value="ECO:0007669"/>
    <property type="project" value="TreeGrafter"/>
</dbReference>
<dbReference type="InterPro" id="IPR011989">
    <property type="entry name" value="ARM-like"/>
</dbReference>
<evidence type="ECO:0000313" key="1">
    <source>
        <dbReference type="EMBL" id="KAI6661664.1"/>
    </source>
</evidence>
<sequence>MAALQQVLKMSIQAQGEDTNPPSEVFQPMGQENKEWLSGALSSFVTNATDLSKEMKTNLDKISALIEGEVTTDKMQQINEILEGITAYVDDLDLAKDFVHTGGHDVMLKCLNYKPLIMESCEILACIAQNNPKVQHIILQTNPIPIYLSLISDQSLGEIEKKKVLYALSCLCRGFEPAIQVFKSEKGIYKIIPFIENLDSLLATKAVFLIKTLVSEDFSLKEEILSSGMLEILINKLKEPRNATHEHILTLLYSCLTDNKDTIAFCKQPSTGLIQILNNYENQQEILEEEIQACREIKALLV</sequence>